<reference evidence="1 2" key="1">
    <citation type="submission" date="2007-06" db="EMBL/GenBank/DDBJ databases">
        <title>The Genome Sequence of Coccidioides posadasii RMSCC_3488.</title>
        <authorList>
            <consortium name="Coccidioides Genome Resources Consortium"/>
            <consortium name="The Broad Institute Genome Sequencing Platform"/>
            <person name="Henn M.R."/>
            <person name="Sykes S."/>
            <person name="Young S."/>
            <person name="Jaffe D."/>
            <person name="Berlin A."/>
            <person name="Alvarez P."/>
            <person name="Butler J."/>
            <person name="Gnerre S."/>
            <person name="Grabherr M."/>
            <person name="Mauceli E."/>
            <person name="Brockman W."/>
            <person name="Kodira C."/>
            <person name="Alvarado L."/>
            <person name="Zeng Q."/>
            <person name="Crawford M."/>
            <person name="Antoine C."/>
            <person name="Devon K."/>
            <person name="Galgiani J."/>
            <person name="Orsborn K."/>
            <person name="Lewis M.L."/>
            <person name="Nusbaum C."/>
            <person name="Galagan J."/>
            <person name="Birren B."/>
        </authorList>
    </citation>
    <scope>NUCLEOTIDE SEQUENCE [LARGE SCALE GENOMIC DNA]</scope>
    <source>
        <strain evidence="1 2">RMSCC 3488</strain>
    </source>
</reference>
<protein>
    <submittedName>
        <fullName evidence="1">Uncharacterized protein</fullName>
    </submittedName>
</protein>
<dbReference type="VEuPathDB" id="FungiDB:CPAG_00095"/>
<dbReference type="Proteomes" id="UP000054567">
    <property type="component" value="Unassembled WGS sequence"/>
</dbReference>
<dbReference type="AlphaFoldDB" id="A0A0J6ETB7"/>
<name>A0A0J6ETB7_COCPO</name>
<dbReference type="EMBL" id="DS268109">
    <property type="protein sequence ID" value="KMM63741.1"/>
    <property type="molecule type" value="Genomic_DNA"/>
</dbReference>
<evidence type="ECO:0000313" key="1">
    <source>
        <dbReference type="EMBL" id="KMM63741.1"/>
    </source>
</evidence>
<proteinExistence type="predicted"/>
<reference evidence="2" key="3">
    <citation type="journal article" date="2010" name="Genome Res.">
        <title>Population genomic sequencing of Coccidioides fungi reveals recent hybridization and transposon control.</title>
        <authorList>
            <person name="Neafsey D.E."/>
            <person name="Barker B.M."/>
            <person name="Sharpton T.J."/>
            <person name="Stajich J.E."/>
            <person name="Park D.J."/>
            <person name="Whiston E."/>
            <person name="Hung C.-Y."/>
            <person name="McMahan C."/>
            <person name="White J."/>
            <person name="Sykes S."/>
            <person name="Heiman D."/>
            <person name="Young S."/>
            <person name="Zeng Q."/>
            <person name="Abouelleil A."/>
            <person name="Aftuck L."/>
            <person name="Bessette D."/>
            <person name="Brown A."/>
            <person name="FitzGerald M."/>
            <person name="Lui A."/>
            <person name="Macdonald J.P."/>
            <person name="Priest M."/>
            <person name="Orbach M.J."/>
            <person name="Galgiani J.N."/>
            <person name="Kirkland T.N."/>
            <person name="Cole G.T."/>
            <person name="Birren B.W."/>
            <person name="Henn M.R."/>
            <person name="Taylor J.W."/>
            <person name="Rounsley S.D."/>
        </authorList>
    </citation>
    <scope>NUCLEOTIDE SEQUENCE [LARGE SCALE GENOMIC DNA]</scope>
    <source>
        <strain evidence="2">RMSCC 3488</strain>
    </source>
</reference>
<evidence type="ECO:0000313" key="2">
    <source>
        <dbReference type="Proteomes" id="UP000054567"/>
    </source>
</evidence>
<gene>
    <name evidence="1" type="ORF">CPAG_00095</name>
</gene>
<organism evidence="1 2">
    <name type="scientific">Coccidioides posadasii RMSCC 3488</name>
    <dbReference type="NCBI Taxonomy" id="454284"/>
    <lineage>
        <taxon>Eukaryota</taxon>
        <taxon>Fungi</taxon>
        <taxon>Dikarya</taxon>
        <taxon>Ascomycota</taxon>
        <taxon>Pezizomycotina</taxon>
        <taxon>Eurotiomycetes</taxon>
        <taxon>Eurotiomycetidae</taxon>
        <taxon>Onygenales</taxon>
        <taxon>Onygenaceae</taxon>
        <taxon>Coccidioides</taxon>
    </lineage>
</organism>
<accession>A0A0J6ETB7</accession>
<reference evidence="2" key="2">
    <citation type="journal article" date="2009" name="Genome Res.">
        <title>Comparative genomic analyses of the human fungal pathogens Coccidioides and their relatives.</title>
        <authorList>
            <person name="Sharpton T.J."/>
            <person name="Stajich J.E."/>
            <person name="Rounsley S.D."/>
            <person name="Gardner M.J."/>
            <person name="Wortman J.R."/>
            <person name="Jordar V.S."/>
            <person name="Maiti R."/>
            <person name="Kodira C.D."/>
            <person name="Neafsey D.E."/>
            <person name="Zeng Q."/>
            <person name="Hung C.-Y."/>
            <person name="McMahan C."/>
            <person name="Muszewska A."/>
            <person name="Grynberg M."/>
            <person name="Mandel M.A."/>
            <person name="Kellner E.M."/>
            <person name="Barker B.M."/>
            <person name="Galgiani J.N."/>
            <person name="Orbach M.J."/>
            <person name="Kirkland T.N."/>
            <person name="Cole G.T."/>
            <person name="Henn M.R."/>
            <person name="Birren B.W."/>
            <person name="Taylor J.W."/>
        </authorList>
    </citation>
    <scope>NUCLEOTIDE SEQUENCE [LARGE SCALE GENOMIC DNA]</scope>
    <source>
        <strain evidence="2">RMSCC 3488</strain>
    </source>
</reference>
<sequence>MSSPRQLTSLPRHKQCCSPQHFNPYISIREKRTVQVLSAPDQSSDVACLVEKLFDHTSAFRYVRNATFCSCATVMMQKTLHTLFSSGLMPRSGEEMDLIPESF</sequence>